<sequence>MDAVEKEASKVSDKVYLAVGVHSGYGPAQRMYVKRGYNFDGSGVWYKGKQLEQYAPCINDDDLLLYLAKDV</sequence>
<protein>
    <recommendedName>
        <fullName evidence="3">N-acetyltransferase domain-containing protein</fullName>
    </recommendedName>
</protein>
<dbReference type="Proteomes" id="UP000182584">
    <property type="component" value="Unassembled WGS sequence"/>
</dbReference>
<proteinExistence type="predicted"/>
<dbReference type="AlphaFoldDB" id="A0A1H9XEX8"/>
<dbReference type="EMBL" id="FOGJ01000061">
    <property type="protein sequence ID" value="SES44223.1"/>
    <property type="molecule type" value="Genomic_DNA"/>
</dbReference>
<evidence type="ECO:0000313" key="2">
    <source>
        <dbReference type="Proteomes" id="UP000182584"/>
    </source>
</evidence>
<evidence type="ECO:0008006" key="3">
    <source>
        <dbReference type="Google" id="ProtNLM"/>
    </source>
</evidence>
<evidence type="ECO:0000313" key="1">
    <source>
        <dbReference type="EMBL" id="SES44223.1"/>
    </source>
</evidence>
<organism evidence="1 2">
    <name type="scientific">Butyrivibrio fibrisolvens</name>
    <dbReference type="NCBI Taxonomy" id="831"/>
    <lineage>
        <taxon>Bacteria</taxon>
        <taxon>Bacillati</taxon>
        <taxon>Bacillota</taxon>
        <taxon>Clostridia</taxon>
        <taxon>Lachnospirales</taxon>
        <taxon>Lachnospiraceae</taxon>
        <taxon>Butyrivibrio</taxon>
    </lineage>
</organism>
<gene>
    <name evidence="1" type="ORF">SAMN04487884_1616</name>
</gene>
<reference evidence="1 2" key="1">
    <citation type="submission" date="2016-10" db="EMBL/GenBank/DDBJ databases">
        <authorList>
            <person name="de Groot N.N."/>
        </authorList>
    </citation>
    <scope>NUCLEOTIDE SEQUENCE [LARGE SCALE GENOMIC DNA]</scope>
    <source>
        <strain evidence="1 2">AR40</strain>
    </source>
</reference>
<name>A0A1H9XEX8_BUTFI</name>
<accession>A0A1H9XEX8</accession>